<dbReference type="SUPFAM" id="SSF53098">
    <property type="entry name" value="Ribonuclease H-like"/>
    <property type="match status" value="1"/>
</dbReference>
<keyword evidence="1" id="KW-0645">Protease</keyword>
<dbReference type="Pfam" id="PF00665">
    <property type="entry name" value="rve"/>
    <property type="match status" value="1"/>
</dbReference>
<dbReference type="PANTHER" id="PTHR42648">
    <property type="entry name" value="TRANSPOSASE, PUTATIVE-RELATED"/>
    <property type="match status" value="1"/>
</dbReference>
<dbReference type="Pfam" id="PF22936">
    <property type="entry name" value="Pol_BBD"/>
    <property type="match status" value="1"/>
</dbReference>
<dbReference type="Pfam" id="PF25597">
    <property type="entry name" value="SH3_retrovirus"/>
    <property type="match status" value="1"/>
</dbReference>
<comment type="caution">
    <text evidence="4">The sequence shown here is derived from an EMBL/GenBank/DDBJ whole genome shotgun (WGS) entry which is preliminary data.</text>
</comment>
<feature type="region of interest" description="Disordered" evidence="2">
    <location>
        <begin position="1"/>
        <end position="25"/>
    </location>
</feature>
<dbReference type="Pfam" id="PF13976">
    <property type="entry name" value="gag_pre-integrs"/>
    <property type="match status" value="1"/>
</dbReference>
<dbReference type="GO" id="GO:0008233">
    <property type="term" value="F:peptidase activity"/>
    <property type="evidence" value="ECO:0007669"/>
    <property type="project" value="UniProtKB-KW"/>
</dbReference>
<keyword evidence="1" id="KW-0378">Hydrolase</keyword>
<dbReference type="InterPro" id="IPR057670">
    <property type="entry name" value="SH3_retrovirus"/>
</dbReference>
<feature type="region of interest" description="Disordered" evidence="2">
    <location>
        <begin position="261"/>
        <end position="280"/>
    </location>
</feature>
<dbReference type="InterPro" id="IPR025724">
    <property type="entry name" value="GAG-pre-integrase_dom"/>
</dbReference>
<dbReference type="Gene3D" id="3.30.420.10">
    <property type="entry name" value="Ribonuclease H-like superfamily/Ribonuclease H"/>
    <property type="match status" value="1"/>
</dbReference>
<proteinExistence type="predicted"/>
<feature type="domain" description="Integrase catalytic" evidence="3">
    <location>
        <begin position="502"/>
        <end position="679"/>
    </location>
</feature>
<organism evidence="4 5">
    <name type="scientific">Dendrobium nobile</name>
    <name type="common">Orchid</name>
    <dbReference type="NCBI Taxonomy" id="94219"/>
    <lineage>
        <taxon>Eukaryota</taxon>
        <taxon>Viridiplantae</taxon>
        <taxon>Streptophyta</taxon>
        <taxon>Embryophyta</taxon>
        <taxon>Tracheophyta</taxon>
        <taxon>Spermatophyta</taxon>
        <taxon>Magnoliopsida</taxon>
        <taxon>Liliopsida</taxon>
        <taxon>Asparagales</taxon>
        <taxon>Orchidaceae</taxon>
        <taxon>Epidendroideae</taxon>
        <taxon>Malaxideae</taxon>
        <taxon>Dendrobiinae</taxon>
        <taxon>Dendrobium</taxon>
    </lineage>
</organism>
<feature type="compositionally biased region" description="Low complexity" evidence="2">
    <location>
        <begin position="1"/>
        <end position="15"/>
    </location>
</feature>
<accession>A0A8T3BNM2</accession>
<dbReference type="PROSITE" id="PS50994">
    <property type="entry name" value="INTEGRASE"/>
    <property type="match status" value="1"/>
</dbReference>
<dbReference type="EMBL" id="JAGYWB010000008">
    <property type="protein sequence ID" value="KAI0514133.1"/>
    <property type="molecule type" value="Genomic_DNA"/>
</dbReference>
<dbReference type="Pfam" id="PF14223">
    <property type="entry name" value="Retrotran_gag_2"/>
    <property type="match status" value="1"/>
</dbReference>
<feature type="compositionally biased region" description="Polar residues" evidence="2">
    <location>
        <begin position="16"/>
        <end position="25"/>
    </location>
</feature>
<name>A0A8T3BNM2_DENNO</name>
<gene>
    <name evidence="4" type="ORF">KFK09_010167</name>
</gene>
<sequence length="740" mass="82567">MATSSSSPAATTSVSGPISGNSSENQTASEYRQQLKFLMSHIKGVISLTLTAENFPLWRSQVFKLFKANGFEGFLDGSCTCPSPLHTTSANELSFQTWNLLDQNLAAALYSVISPSILPYVLSLDHCAEIWDTINRRLQSNTRSRTIQLRNELHHLSMKNQSMSQYLLAIKSIVDAIAATGSPLDPEEVIFYTLNGLAPQYQALKMAIHTNLQPISLDDLYTLLCSEELNLAQETTTALQNLSITDPATALAAYCGRGRGRNNAGRGRSSNRSRNRTEKNASNNITCQICSKTGHSAIKCWYRHDQSYTEDTAKTALFTPSDSNTNSDWFLDSGASNHLTSDHSNLHSSKQYSGNQQITLGNGYQLPIQNSGKGILPTPTGTLYLQNLLHVPNLSFNLISIHRLTNDNKCTVKFSANGFCIQDSTTGQTLLRGPCVNGLYPIRSTATSANLALFSAQEVHNLWHRRLGHPAPQTLQTARHFIPAICKTSHNKHCNACNVAKSRRLPFTSSNTITSHCFDLVHSDIWGPSPATSTQGYKYYVAFIDDHSKFSWIFPLIHKSDVFTTFITFHKMINTQFNKSIKIFRSDGGGEFINGKFQQLFKNLGILHQYSCPYTPAQNGVAERKHRHIVETMRSILLDANLPVQLWVEAMNASVYLINRLPSRALQNRSPYQILYQKPPAYNHLKIFGCLCYPWLRPYSTSKLSPFSIPCVFIGYASAQKGYRCLDPKTGKVYIQARYL</sequence>
<dbReference type="GO" id="GO:0015074">
    <property type="term" value="P:DNA integration"/>
    <property type="evidence" value="ECO:0007669"/>
    <property type="project" value="InterPro"/>
</dbReference>
<evidence type="ECO:0000256" key="2">
    <source>
        <dbReference type="SAM" id="MobiDB-lite"/>
    </source>
</evidence>
<dbReference type="GO" id="GO:0003676">
    <property type="term" value="F:nucleic acid binding"/>
    <property type="evidence" value="ECO:0007669"/>
    <property type="project" value="InterPro"/>
</dbReference>
<dbReference type="InterPro" id="IPR054722">
    <property type="entry name" value="PolX-like_BBD"/>
</dbReference>
<dbReference type="PANTHER" id="PTHR42648:SF26">
    <property type="entry name" value="INTEGRASE CATALYTIC DOMAIN-CONTAINING PROTEIN"/>
    <property type="match status" value="1"/>
</dbReference>
<dbReference type="InterPro" id="IPR012337">
    <property type="entry name" value="RNaseH-like_sf"/>
</dbReference>
<evidence type="ECO:0000313" key="5">
    <source>
        <dbReference type="Proteomes" id="UP000829196"/>
    </source>
</evidence>
<dbReference type="InterPro" id="IPR036397">
    <property type="entry name" value="RNaseH_sf"/>
</dbReference>
<evidence type="ECO:0000313" key="4">
    <source>
        <dbReference type="EMBL" id="KAI0514133.1"/>
    </source>
</evidence>
<dbReference type="GO" id="GO:0006508">
    <property type="term" value="P:proteolysis"/>
    <property type="evidence" value="ECO:0007669"/>
    <property type="project" value="UniProtKB-KW"/>
</dbReference>
<dbReference type="InterPro" id="IPR039537">
    <property type="entry name" value="Retrotran_Ty1/copia-like"/>
</dbReference>
<dbReference type="OrthoDB" id="1737296at2759"/>
<dbReference type="AlphaFoldDB" id="A0A8T3BNM2"/>
<reference evidence="4" key="1">
    <citation type="journal article" date="2022" name="Front. Genet.">
        <title>Chromosome-Scale Assembly of the Dendrobium nobile Genome Provides Insights Into the Molecular Mechanism of the Biosynthesis of the Medicinal Active Ingredient of Dendrobium.</title>
        <authorList>
            <person name="Xu Q."/>
            <person name="Niu S.-C."/>
            <person name="Li K.-L."/>
            <person name="Zheng P.-J."/>
            <person name="Zhang X.-J."/>
            <person name="Jia Y."/>
            <person name="Liu Y."/>
            <person name="Niu Y.-X."/>
            <person name="Yu L.-H."/>
            <person name="Chen D.-F."/>
            <person name="Zhang G.-Q."/>
        </authorList>
    </citation>
    <scope>NUCLEOTIDE SEQUENCE</scope>
    <source>
        <tissue evidence="4">Leaf</tissue>
    </source>
</reference>
<dbReference type="Proteomes" id="UP000829196">
    <property type="component" value="Unassembled WGS sequence"/>
</dbReference>
<protein>
    <recommendedName>
        <fullName evidence="3">Integrase catalytic domain-containing protein</fullName>
    </recommendedName>
</protein>
<keyword evidence="5" id="KW-1185">Reference proteome</keyword>
<evidence type="ECO:0000256" key="1">
    <source>
        <dbReference type="ARBA" id="ARBA00022670"/>
    </source>
</evidence>
<evidence type="ECO:0000259" key="3">
    <source>
        <dbReference type="PROSITE" id="PS50994"/>
    </source>
</evidence>
<dbReference type="InterPro" id="IPR001584">
    <property type="entry name" value="Integrase_cat-core"/>
</dbReference>